<dbReference type="GO" id="GO:0043822">
    <property type="term" value="F:ribonuclease M5 activity"/>
    <property type="evidence" value="ECO:0007669"/>
    <property type="project" value="TreeGrafter"/>
</dbReference>
<evidence type="ECO:0000313" key="3">
    <source>
        <dbReference type="Proteomes" id="UP000824239"/>
    </source>
</evidence>
<dbReference type="AlphaFoldDB" id="A0A9D1DHQ5"/>
<feature type="domain" description="Toprim" evidence="1">
    <location>
        <begin position="5"/>
        <end position="89"/>
    </location>
</feature>
<dbReference type="InterPro" id="IPR006171">
    <property type="entry name" value="TOPRIM_dom"/>
</dbReference>
<dbReference type="EMBL" id="DVHE01000048">
    <property type="protein sequence ID" value="HIR50824.1"/>
    <property type="molecule type" value="Genomic_DNA"/>
</dbReference>
<dbReference type="GO" id="GO:0006364">
    <property type="term" value="P:rRNA processing"/>
    <property type="evidence" value="ECO:0007669"/>
    <property type="project" value="TreeGrafter"/>
</dbReference>
<evidence type="ECO:0000259" key="1">
    <source>
        <dbReference type="PROSITE" id="PS50880"/>
    </source>
</evidence>
<dbReference type="PROSITE" id="PS50880">
    <property type="entry name" value="TOPRIM"/>
    <property type="match status" value="1"/>
</dbReference>
<dbReference type="SUPFAM" id="SSF110455">
    <property type="entry name" value="Toprim domain"/>
    <property type="match status" value="1"/>
</dbReference>
<evidence type="ECO:0000313" key="2">
    <source>
        <dbReference type="EMBL" id="HIR50824.1"/>
    </source>
</evidence>
<dbReference type="PANTHER" id="PTHR39156">
    <property type="entry name" value="RIBONUCLEASE M5"/>
    <property type="match status" value="1"/>
</dbReference>
<proteinExistence type="predicted"/>
<dbReference type="Pfam" id="PF13331">
    <property type="entry name" value="DUF4093"/>
    <property type="match status" value="1"/>
</dbReference>
<organism evidence="2 3">
    <name type="scientific">Candidatus Avoscillospira avicola</name>
    <dbReference type="NCBI Taxonomy" id="2840706"/>
    <lineage>
        <taxon>Bacteria</taxon>
        <taxon>Bacillati</taxon>
        <taxon>Bacillota</taxon>
        <taxon>Clostridia</taxon>
        <taxon>Eubacteriales</taxon>
        <taxon>Oscillospiraceae</taxon>
        <taxon>Oscillospiraceae incertae sedis</taxon>
        <taxon>Candidatus Avoscillospira</taxon>
    </lineage>
</organism>
<dbReference type="InterPro" id="IPR025156">
    <property type="entry name" value="RNase_M5_C"/>
</dbReference>
<dbReference type="PANTHER" id="PTHR39156:SF1">
    <property type="entry name" value="RIBONUCLEASE M5"/>
    <property type="match status" value="1"/>
</dbReference>
<reference evidence="2" key="2">
    <citation type="journal article" date="2021" name="PeerJ">
        <title>Extensive microbial diversity within the chicken gut microbiome revealed by metagenomics and culture.</title>
        <authorList>
            <person name="Gilroy R."/>
            <person name="Ravi A."/>
            <person name="Getino M."/>
            <person name="Pursley I."/>
            <person name="Horton D.L."/>
            <person name="Alikhan N.F."/>
            <person name="Baker D."/>
            <person name="Gharbi K."/>
            <person name="Hall N."/>
            <person name="Watson M."/>
            <person name="Adriaenssens E.M."/>
            <person name="Foster-Nyarko E."/>
            <person name="Jarju S."/>
            <person name="Secka A."/>
            <person name="Antonio M."/>
            <person name="Oren A."/>
            <person name="Chaudhuri R.R."/>
            <person name="La Ragione R."/>
            <person name="Hildebrand F."/>
            <person name="Pallen M.J."/>
        </authorList>
    </citation>
    <scope>NUCLEOTIDE SEQUENCE</scope>
    <source>
        <strain evidence="2">ChiBcec15-4380</strain>
    </source>
</reference>
<dbReference type="Proteomes" id="UP000824239">
    <property type="component" value="Unassembled WGS sequence"/>
</dbReference>
<reference evidence="2" key="1">
    <citation type="submission" date="2020-10" db="EMBL/GenBank/DDBJ databases">
        <authorList>
            <person name="Gilroy R."/>
        </authorList>
    </citation>
    <scope>NUCLEOTIDE SEQUENCE</scope>
    <source>
        <strain evidence="2">ChiBcec15-4380</strain>
    </source>
</reference>
<protein>
    <submittedName>
        <fullName evidence="2">DUF4093 domain-containing protein</fullName>
    </submittedName>
</protein>
<dbReference type="Gene3D" id="3.40.1360.10">
    <property type="match status" value="1"/>
</dbReference>
<dbReference type="SMART" id="SM00493">
    <property type="entry name" value="TOPRIM"/>
    <property type="match status" value="1"/>
</dbReference>
<name>A0A9D1DHQ5_9FIRM</name>
<comment type="caution">
    <text evidence="2">The sequence shown here is derived from an EMBL/GenBank/DDBJ whole genome shotgun (WGS) entry which is preliminary data.</text>
</comment>
<gene>
    <name evidence="2" type="ORF">IAA53_06005</name>
</gene>
<sequence>MVKIREAIVVEGKYDQNTLRQIVDTAVIPTRGFGVLKDRALLDFLRAVAEARGLIILTDSDGAGFVIRNYLKGALPRDRVRHAYIPDVPGKERRKKAPGKEGKLGVEGMEPAVLLEALRRAGATFVEEAAARPGGQPITKADLYDLGLSGGPGSREKRLALLKRLGLPAHMSANALLEALNLLYTREAFLQEFQP</sequence>
<accession>A0A9D1DHQ5</accession>
<dbReference type="Pfam" id="PF01751">
    <property type="entry name" value="Toprim"/>
    <property type="match status" value="1"/>
</dbReference>